<accession>A0A072PRJ5</accession>
<evidence type="ECO:0000313" key="2">
    <source>
        <dbReference type="EMBL" id="KEF62357.1"/>
    </source>
</evidence>
<dbReference type="AlphaFoldDB" id="A0A072PRJ5"/>
<feature type="non-terminal residue" evidence="2">
    <location>
        <position position="195"/>
    </location>
</feature>
<dbReference type="GeneID" id="25275281"/>
<name>A0A072PRJ5_9EURO</name>
<protein>
    <submittedName>
        <fullName evidence="2">Uncharacterized protein</fullName>
    </submittedName>
</protein>
<dbReference type="VEuPathDB" id="FungiDB:A1O9_00329"/>
<dbReference type="HOGENOM" id="CLU_1408575_0_0_1"/>
<gene>
    <name evidence="2" type="ORF">A1O9_00329</name>
</gene>
<dbReference type="Proteomes" id="UP000027920">
    <property type="component" value="Unassembled WGS sequence"/>
</dbReference>
<dbReference type="RefSeq" id="XP_013264947.1">
    <property type="nucleotide sequence ID" value="XM_013409493.1"/>
</dbReference>
<evidence type="ECO:0000313" key="3">
    <source>
        <dbReference type="Proteomes" id="UP000027920"/>
    </source>
</evidence>
<dbReference type="EMBL" id="AMGV01000001">
    <property type="protein sequence ID" value="KEF62357.1"/>
    <property type="molecule type" value="Genomic_DNA"/>
</dbReference>
<evidence type="ECO:0000256" key="1">
    <source>
        <dbReference type="SAM" id="Coils"/>
    </source>
</evidence>
<sequence length="195" mass="21828">MCRYTLSTCPYPDHDPIAALIFNPNKAETWHACDEPKPWGRLSCGNLSIEHPAYPTATAICLLPTRILAPRSNTIECGNEKRERSFIDVKPSSSRTPAIAANGDEVKPQSAQCLLCTTVLKLVSTKSKELQNTARQSLAELEEAMSNNAEVRKMQKAVMDKMMELETLRRETWKLTHTLLVKENDKLNTTGQDRG</sequence>
<comment type="caution">
    <text evidence="2">The sequence shown here is derived from an EMBL/GenBank/DDBJ whole genome shotgun (WGS) entry which is preliminary data.</text>
</comment>
<proteinExistence type="predicted"/>
<keyword evidence="3" id="KW-1185">Reference proteome</keyword>
<reference evidence="2 3" key="1">
    <citation type="submission" date="2013-03" db="EMBL/GenBank/DDBJ databases">
        <title>The Genome Sequence of Exophiala aquamarina CBS 119918.</title>
        <authorList>
            <consortium name="The Broad Institute Genomics Platform"/>
            <person name="Cuomo C."/>
            <person name="de Hoog S."/>
            <person name="Gorbushina A."/>
            <person name="Walker B."/>
            <person name="Young S.K."/>
            <person name="Zeng Q."/>
            <person name="Gargeya S."/>
            <person name="Fitzgerald M."/>
            <person name="Haas B."/>
            <person name="Abouelleil A."/>
            <person name="Allen A.W."/>
            <person name="Alvarado L."/>
            <person name="Arachchi H.M."/>
            <person name="Berlin A.M."/>
            <person name="Chapman S.B."/>
            <person name="Gainer-Dewar J."/>
            <person name="Goldberg J."/>
            <person name="Griggs A."/>
            <person name="Gujja S."/>
            <person name="Hansen M."/>
            <person name="Howarth C."/>
            <person name="Imamovic A."/>
            <person name="Ireland A."/>
            <person name="Larimer J."/>
            <person name="McCowan C."/>
            <person name="Murphy C."/>
            <person name="Pearson M."/>
            <person name="Poon T.W."/>
            <person name="Priest M."/>
            <person name="Roberts A."/>
            <person name="Saif S."/>
            <person name="Shea T."/>
            <person name="Sisk P."/>
            <person name="Sykes S."/>
            <person name="Wortman J."/>
            <person name="Nusbaum C."/>
            <person name="Birren B."/>
        </authorList>
    </citation>
    <scope>NUCLEOTIDE SEQUENCE [LARGE SCALE GENOMIC DNA]</scope>
    <source>
        <strain evidence="2 3">CBS 119918</strain>
    </source>
</reference>
<dbReference type="OrthoDB" id="4146362at2759"/>
<feature type="coiled-coil region" evidence="1">
    <location>
        <begin position="127"/>
        <end position="171"/>
    </location>
</feature>
<keyword evidence="1" id="KW-0175">Coiled coil</keyword>
<organism evidence="2 3">
    <name type="scientific">Exophiala aquamarina CBS 119918</name>
    <dbReference type="NCBI Taxonomy" id="1182545"/>
    <lineage>
        <taxon>Eukaryota</taxon>
        <taxon>Fungi</taxon>
        <taxon>Dikarya</taxon>
        <taxon>Ascomycota</taxon>
        <taxon>Pezizomycotina</taxon>
        <taxon>Eurotiomycetes</taxon>
        <taxon>Chaetothyriomycetidae</taxon>
        <taxon>Chaetothyriales</taxon>
        <taxon>Herpotrichiellaceae</taxon>
        <taxon>Exophiala</taxon>
    </lineage>
</organism>